<accession>A0A2H5F3W5</accession>
<proteinExistence type="predicted"/>
<dbReference type="PROSITE" id="PS50405">
    <property type="entry name" value="GST_CTER"/>
    <property type="match status" value="1"/>
</dbReference>
<dbReference type="SUPFAM" id="SSF47616">
    <property type="entry name" value="GST C-terminal domain-like"/>
    <property type="match status" value="1"/>
</dbReference>
<reference evidence="3 4" key="1">
    <citation type="journal article" date="2013" name="Antonie Van Leeuwenhoek">
        <title>Paracoccus zhejiangensis sp. nov., isolated from activated sludge in wastewater-treatment system.</title>
        <authorList>
            <person name="Wu Z.G."/>
            <person name="Zhang D.F."/>
            <person name="Liu Y.L."/>
            <person name="Wang F."/>
            <person name="Jiang X."/>
            <person name="Li C."/>
            <person name="Li S.P."/>
            <person name="Hong Q."/>
            <person name="Li W.J."/>
        </authorList>
    </citation>
    <scope>NUCLEOTIDE SEQUENCE [LARGE SCALE GENOMIC DNA]</scope>
    <source>
        <strain evidence="3 4">J6</strain>
    </source>
</reference>
<gene>
    <name evidence="3" type="ORF">CX676_08070</name>
</gene>
<dbReference type="InterPro" id="IPR004045">
    <property type="entry name" value="Glutathione_S-Trfase_N"/>
</dbReference>
<evidence type="ECO:0000313" key="4">
    <source>
        <dbReference type="Proteomes" id="UP000234530"/>
    </source>
</evidence>
<evidence type="ECO:0000259" key="1">
    <source>
        <dbReference type="PROSITE" id="PS50404"/>
    </source>
</evidence>
<feature type="domain" description="GST C-terminal" evidence="2">
    <location>
        <begin position="83"/>
        <end position="201"/>
    </location>
</feature>
<dbReference type="InterPro" id="IPR036282">
    <property type="entry name" value="Glutathione-S-Trfase_C_sf"/>
</dbReference>
<dbReference type="GO" id="GO:0016740">
    <property type="term" value="F:transferase activity"/>
    <property type="evidence" value="ECO:0007669"/>
    <property type="project" value="UniProtKB-KW"/>
</dbReference>
<dbReference type="PANTHER" id="PTHR44051:SF2">
    <property type="entry name" value="HYPOTHETICAL GLUTATHIONE S-TRANSFERASE LIKE PROTEIN"/>
    <property type="match status" value="1"/>
</dbReference>
<evidence type="ECO:0000259" key="2">
    <source>
        <dbReference type="PROSITE" id="PS50405"/>
    </source>
</evidence>
<dbReference type="PROSITE" id="PS50404">
    <property type="entry name" value="GST_NTER"/>
    <property type="match status" value="1"/>
</dbReference>
<sequence length="201" mass="22149">MRLYSMPSSGNSYKIRLLLALTGRRVEVIDCEYGSPALAEAKLAGALPYGKVPVLSLRDGTQLAESNAILWYLGEGSNFMPDSPVVRAQMLGWMFWEQYNHEPVIAVRQALLNYPHRAADATPARLAELLERGHTVLEVMERQLAVSDWLAGSEISLADICLYAYTHTAGTRGGYAMDRFPGISAWADRMASMPGYKGLHG</sequence>
<keyword evidence="4" id="KW-1185">Reference proteome</keyword>
<dbReference type="PANTHER" id="PTHR44051">
    <property type="entry name" value="GLUTATHIONE S-TRANSFERASE-RELATED"/>
    <property type="match status" value="1"/>
</dbReference>
<dbReference type="InterPro" id="IPR036249">
    <property type="entry name" value="Thioredoxin-like_sf"/>
</dbReference>
<organism evidence="3 4">
    <name type="scientific">Paracoccus zhejiangensis</name>
    <dbReference type="NCBI Taxonomy" id="1077935"/>
    <lineage>
        <taxon>Bacteria</taxon>
        <taxon>Pseudomonadati</taxon>
        <taxon>Pseudomonadota</taxon>
        <taxon>Alphaproteobacteria</taxon>
        <taxon>Rhodobacterales</taxon>
        <taxon>Paracoccaceae</taxon>
        <taxon>Paracoccus</taxon>
    </lineage>
</organism>
<dbReference type="AlphaFoldDB" id="A0A2H5F3W5"/>
<dbReference type="Gene3D" id="3.40.30.10">
    <property type="entry name" value="Glutaredoxin"/>
    <property type="match status" value="1"/>
</dbReference>
<feature type="domain" description="GST N-terminal" evidence="1">
    <location>
        <begin position="1"/>
        <end position="81"/>
    </location>
</feature>
<dbReference type="SFLD" id="SFLDG00358">
    <property type="entry name" value="Main_(cytGST)"/>
    <property type="match status" value="1"/>
</dbReference>
<dbReference type="InterPro" id="IPR040079">
    <property type="entry name" value="Glutathione_S-Trfase"/>
</dbReference>
<dbReference type="Proteomes" id="UP000234530">
    <property type="component" value="Chromosome"/>
</dbReference>
<protein>
    <submittedName>
        <fullName evidence="3">Glutathione S-transferase</fullName>
    </submittedName>
</protein>
<keyword evidence="3" id="KW-0808">Transferase</keyword>
<dbReference type="OrthoDB" id="9810080at2"/>
<dbReference type="Pfam" id="PF13417">
    <property type="entry name" value="GST_N_3"/>
    <property type="match status" value="1"/>
</dbReference>
<dbReference type="EMBL" id="CP025430">
    <property type="protein sequence ID" value="AUH66240.1"/>
    <property type="molecule type" value="Genomic_DNA"/>
</dbReference>
<dbReference type="SUPFAM" id="SSF52833">
    <property type="entry name" value="Thioredoxin-like"/>
    <property type="match status" value="1"/>
</dbReference>
<dbReference type="Gene3D" id="1.20.1050.10">
    <property type="match status" value="1"/>
</dbReference>
<dbReference type="InterPro" id="IPR004046">
    <property type="entry name" value="GST_C"/>
</dbReference>
<dbReference type="InterPro" id="IPR010987">
    <property type="entry name" value="Glutathione-S-Trfase_C-like"/>
</dbReference>
<dbReference type="KEGG" id="pzh:CX676_08070"/>
<dbReference type="SFLD" id="SFLDS00019">
    <property type="entry name" value="Glutathione_Transferase_(cytos"/>
    <property type="match status" value="1"/>
</dbReference>
<name>A0A2H5F3W5_9RHOB</name>
<dbReference type="Pfam" id="PF00043">
    <property type="entry name" value="GST_C"/>
    <property type="match status" value="1"/>
</dbReference>
<evidence type="ECO:0000313" key="3">
    <source>
        <dbReference type="EMBL" id="AUH66240.1"/>
    </source>
</evidence>